<proteinExistence type="predicted"/>
<sequence length="183" mass="21058">MQKIEPKFNLGDVVFMASYERHETSIVCPDCLGSAKVRVILGDGTELKIECGGCDPGGYQPSTGRIRQYDYATKITKRVITGINLTDKDVEYRLDGEAGHCYIGYQNSDYRVFATEEDAKKEGEALRAKHESEENKTLLAKTKNHRTWSWNMHYHRQQITRLEREIEFHREKVEICKSHGKEG</sequence>
<accession>A0A6M3LHE5</accession>
<dbReference type="AlphaFoldDB" id="A0A6M3LHE5"/>
<evidence type="ECO:0000313" key="2">
    <source>
        <dbReference type="EMBL" id="QJA71406.1"/>
    </source>
</evidence>
<evidence type="ECO:0000313" key="3">
    <source>
        <dbReference type="EMBL" id="QJA93759.1"/>
    </source>
</evidence>
<evidence type="ECO:0000256" key="1">
    <source>
        <dbReference type="SAM" id="Coils"/>
    </source>
</evidence>
<feature type="coiled-coil region" evidence="1">
    <location>
        <begin position="116"/>
        <end position="179"/>
    </location>
</feature>
<gene>
    <name evidence="2" type="ORF">MM415A03182_0005</name>
    <name evidence="3" type="ORF">MM415B04120_0007</name>
</gene>
<keyword evidence="1" id="KW-0175">Coiled coil</keyword>
<dbReference type="EMBL" id="MT141871">
    <property type="protein sequence ID" value="QJA71406.1"/>
    <property type="molecule type" value="Genomic_DNA"/>
</dbReference>
<organism evidence="3">
    <name type="scientific">viral metagenome</name>
    <dbReference type="NCBI Taxonomy" id="1070528"/>
    <lineage>
        <taxon>unclassified sequences</taxon>
        <taxon>metagenomes</taxon>
        <taxon>organismal metagenomes</taxon>
    </lineage>
</organism>
<reference evidence="3" key="1">
    <citation type="submission" date="2020-03" db="EMBL/GenBank/DDBJ databases">
        <title>The deep terrestrial virosphere.</title>
        <authorList>
            <person name="Holmfeldt K."/>
            <person name="Nilsson E."/>
            <person name="Simone D."/>
            <person name="Lopez-Fernandez M."/>
            <person name="Wu X."/>
            <person name="de Brujin I."/>
            <person name="Lundin D."/>
            <person name="Andersson A."/>
            <person name="Bertilsson S."/>
            <person name="Dopson M."/>
        </authorList>
    </citation>
    <scope>NUCLEOTIDE SEQUENCE</scope>
    <source>
        <strain evidence="2">MM415A03182</strain>
        <strain evidence="3">MM415B04120</strain>
    </source>
</reference>
<protein>
    <submittedName>
        <fullName evidence="3">Uncharacterized protein</fullName>
    </submittedName>
</protein>
<name>A0A6M3LHE5_9ZZZZ</name>
<dbReference type="EMBL" id="MT143175">
    <property type="protein sequence ID" value="QJA93759.1"/>
    <property type="molecule type" value="Genomic_DNA"/>
</dbReference>